<organism evidence="2 3">
    <name type="scientific">Dokdonella fugitiva</name>
    <dbReference type="NCBI Taxonomy" id="328517"/>
    <lineage>
        <taxon>Bacteria</taxon>
        <taxon>Pseudomonadati</taxon>
        <taxon>Pseudomonadota</taxon>
        <taxon>Gammaproteobacteria</taxon>
        <taxon>Lysobacterales</taxon>
        <taxon>Rhodanobacteraceae</taxon>
        <taxon>Dokdonella</taxon>
    </lineage>
</organism>
<comment type="caution">
    <text evidence="2">The sequence shown here is derived from an EMBL/GenBank/DDBJ whole genome shotgun (WGS) entry which is preliminary data.</text>
</comment>
<dbReference type="EMBL" id="SLWQ01000003">
    <property type="protein sequence ID" value="TCO41237.1"/>
    <property type="molecule type" value="Genomic_DNA"/>
</dbReference>
<keyword evidence="3" id="KW-1185">Reference proteome</keyword>
<reference evidence="2 3" key="1">
    <citation type="journal article" date="2015" name="Stand. Genomic Sci.">
        <title>Genomic Encyclopedia of Bacterial and Archaeal Type Strains, Phase III: the genomes of soil and plant-associated and newly described type strains.</title>
        <authorList>
            <person name="Whitman W.B."/>
            <person name="Woyke T."/>
            <person name="Klenk H.P."/>
            <person name="Zhou Y."/>
            <person name="Lilburn T.G."/>
            <person name="Beck B.J."/>
            <person name="De Vos P."/>
            <person name="Vandamme P."/>
            <person name="Eisen J.A."/>
            <person name="Garrity G."/>
            <person name="Hugenholtz P."/>
            <person name="Kyrpides N.C."/>
        </authorList>
    </citation>
    <scope>NUCLEOTIDE SEQUENCE [LARGE SCALE GENOMIC DNA]</scope>
    <source>
        <strain evidence="2 3">A3</strain>
    </source>
</reference>
<evidence type="ECO:0000313" key="2">
    <source>
        <dbReference type="EMBL" id="TCO41237.1"/>
    </source>
</evidence>
<dbReference type="OrthoDB" id="9429449at2"/>
<dbReference type="AlphaFoldDB" id="A0A4R2IAN3"/>
<proteinExistence type="predicted"/>
<evidence type="ECO:0000256" key="1">
    <source>
        <dbReference type="SAM" id="SignalP"/>
    </source>
</evidence>
<evidence type="ECO:0000313" key="3">
    <source>
        <dbReference type="Proteomes" id="UP000294862"/>
    </source>
</evidence>
<accession>A0A4R2IAN3</accession>
<gene>
    <name evidence="2" type="ORF">EV148_103157</name>
</gene>
<protein>
    <recommendedName>
        <fullName evidence="4">Secreted protein</fullName>
    </recommendedName>
</protein>
<evidence type="ECO:0008006" key="4">
    <source>
        <dbReference type="Google" id="ProtNLM"/>
    </source>
</evidence>
<feature type="chain" id="PRO_5020186506" description="Secreted protein" evidence="1">
    <location>
        <begin position="22"/>
        <end position="142"/>
    </location>
</feature>
<name>A0A4R2IAN3_9GAMM</name>
<dbReference type="Proteomes" id="UP000294862">
    <property type="component" value="Unassembled WGS sequence"/>
</dbReference>
<keyword evidence="1" id="KW-0732">Signal</keyword>
<sequence length="142" mass="15193">MKMLHALAFAVAVCASPLALAAGKGPASAQDRSENAVPTSSSDTTSLACYFQKGDSITWYWGLTSDSQWYTLPGSWQTTPYTKLQKFFSTASQSDITQACGNSSTYYGLVGYSLLAAFAADRKAGSNYPIIVGGSTELWPQY</sequence>
<feature type="signal peptide" evidence="1">
    <location>
        <begin position="1"/>
        <end position="21"/>
    </location>
</feature>
<dbReference type="RefSeq" id="WP_131996001.1">
    <property type="nucleotide sequence ID" value="NZ_JACGXM010000004.1"/>
</dbReference>